<dbReference type="RefSeq" id="WP_155317877.1">
    <property type="nucleotide sequence ID" value="NZ_AP021874.1"/>
</dbReference>
<dbReference type="EMBL" id="AP021874">
    <property type="protein sequence ID" value="BBO69886.1"/>
    <property type="molecule type" value="Genomic_DNA"/>
</dbReference>
<accession>A0A5K7YL02</accession>
<organism evidence="1 2">
    <name type="scientific">Desulfosarcina alkanivorans</name>
    <dbReference type="NCBI Taxonomy" id="571177"/>
    <lineage>
        <taxon>Bacteria</taxon>
        <taxon>Pseudomonadati</taxon>
        <taxon>Thermodesulfobacteriota</taxon>
        <taxon>Desulfobacteria</taxon>
        <taxon>Desulfobacterales</taxon>
        <taxon>Desulfosarcinaceae</taxon>
        <taxon>Desulfosarcina</taxon>
    </lineage>
</organism>
<reference evidence="1 2" key="1">
    <citation type="submission" date="2019-11" db="EMBL/GenBank/DDBJ databases">
        <title>Comparative genomics of hydrocarbon-degrading Desulfosarcina strains.</title>
        <authorList>
            <person name="Watanabe M."/>
            <person name="Kojima H."/>
            <person name="Fukui M."/>
        </authorList>
    </citation>
    <scope>NUCLEOTIDE SEQUENCE [LARGE SCALE GENOMIC DNA]</scope>
    <source>
        <strain evidence="1 2">PL12</strain>
    </source>
</reference>
<protein>
    <recommendedName>
        <fullName evidence="3">Phasin domain-containing protein</fullName>
    </recommendedName>
</protein>
<evidence type="ECO:0008006" key="3">
    <source>
        <dbReference type="Google" id="ProtNLM"/>
    </source>
</evidence>
<sequence length="84" mass="9707">MEMNNFVNQMIKFNQSLFDSTFETSVQFQDQVEKAANTMMDQAEWLPGEGRKIYDTAVEAYKAGRSNFKTYIDDGFQQAGNLFK</sequence>
<dbReference type="Proteomes" id="UP000427906">
    <property type="component" value="Chromosome"/>
</dbReference>
<proteinExistence type="predicted"/>
<evidence type="ECO:0000313" key="1">
    <source>
        <dbReference type="EMBL" id="BBO69886.1"/>
    </source>
</evidence>
<dbReference type="KEGG" id="dalk:DSCA_38160"/>
<keyword evidence="2" id="KW-1185">Reference proteome</keyword>
<dbReference type="AlphaFoldDB" id="A0A5K7YL02"/>
<evidence type="ECO:0000313" key="2">
    <source>
        <dbReference type="Proteomes" id="UP000427906"/>
    </source>
</evidence>
<name>A0A5K7YL02_9BACT</name>
<gene>
    <name evidence="1" type="ORF">DSCA_38160</name>
</gene>
<dbReference type="OrthoDB" id="5421915at2"/>